<protein>
    <submittedName>
        <fullName evidence="1">Uncharacterized protein</fullName>
    </submittedName>
</protein>
<comment type="caution">
    <text evidence="1">The sequence shown here is derived from an EMBL/GenBank/DDBJ whole genome shotgun (WGS) entry which is preliminary data.</text>
</comment>
<reference evidence="1 2" key="1">
    <citation type="journal article" date="2013" name="Curr. Biol.">
        <title>The Genome of the Foraminiferan Reticulomyxa filosa.</title>
        <authorList>
            <person name="Glockner G."/>
            <person name="Hulsmann N."/>
            <person name="Schleicher M."/>
            <person name="Noegel A.A."/>
            <person name="Eichinger L."/>
            <person name="Gallinger C."/>
            <person name="Pawlowski J."/>
            <person name="Sierra R."/>
            <person name="Euteneuer U."/>
            <person name="Pillet L."/>
            <person name="Moustafa A."/>
            <person name="Platzer M."/>
            <person name="Groth M."/>
            <person name="Szafranski K."/>
            <person name="Schliwa M."/>
        </authorList>
    </citation>
    <scope>NUCLEOTIDE SEQUENCE [LARGE SCALE GENOMIC DNA]</scope>
</reference>
<proteinExistence type="predicted"/>
<feature type="non-terminal residue" evidence="1">
    <location>
        <position position="349"/>
    </location>
</feature>
<dbReference type="Proteomes" id="UP000023152">
    <property type="component" value="Unassembled WGS sequence"/>
</dbReference>
<dbReference type="AlphaFoldDB" id="X6P4J6"/>
<name>X6P4J6_RETFI</name>
<keyword evidence="2" id="KW-1185">Reference proteome</keyword>
<dbReference type="EMBL" id="ASPP01003770">
    <property type="protein sequence ID" value="ETO32994.1"/>
    <property type="molecule type" value="Genomic_DNA"/>
</dbReference>
<sequence length="349" mass="40173">MSQQQVQLKQQQKKEKLMRFNLNDDRWKNFDLKSGDEILCEYSFESNSSGLRVDKIEFPVLYQGEVNEDDDSQFALVQVHCTKPVLLHTTSIYHDATKTKVKLVNDGQKKKNGGLKIKWSSVVNIAMTHGLLLISKSFNEPLRLAFFKKKDFRSQHVHIRRIGDIKAAATVKNKQEKVSHILSWLGNPSEGTIKFIIIFFFGSKKLKKIDQNEYKDINVSDLIDLYKDQYNCSSHGDENSNKLQWLKTYITVEAMKYVAKECMIEACSIPNELVEPVIRNLKCCSEVSSMMGSNSISVSNSMSSLKAFIEKYHNTNEEDDLTNLQTELEHIEALPILIEQQTVDNMYWV</sequence>
<evidence type="ECO:0000313" key="1">
    <source>
        <dbReference type="EMBL" id="ETO32994.1"/>
    </source>
</evidence>
<gene>
    <name evidence="1" type="ORF">RFI_04113</name>
</gene>
<evidence type="ECO:0000313" key="2">
    <source>
        <dbReference type="Proteomes" id="UP000023152"/>
    </source>
</evidence>
<accession>X6P4J6</accession>
<organism evidence="1 2">
    <name type="scientific">Reticulomyxa filosa</name>
    <dbReference type="NCBI Taxonomy" id="46433"/>
    <lineage>
        <taxon>Eukaryota</taxon>
        <taxon>Sar</taxon>
        <taxon>Rhizaria</taxon>
        <taxon>Retaria</taxon>
        <taxon>Foraminifera</taxon>
        <taxon>Monothalamids</taxon>
        <taxon>Reticulomyxidae</taxon>
        <taxon>Reticulomyxa</taxon>
    </lineage>
</organism>